<dbReference type="AlphaFoldDB" id="A0A3N4JJW0"/>
<organism evidence="2 3">
    <name type="scientific">Choiromyces venosus 120613-1</name>
    <dbReference type="NCBI Taxonomy" id="1336337"/>
    <lineage>
        <taxon>Eukaryota</taxon>
        <taxon>Fungi</taxon>
        <taxon>Dikarya</taxon>
        <taxon>Ascomycota</taxon>
        <taxon>Pezizomycotina</taxon>
        <taxon>Pezizomycetes</taxon>
        <taxon>Pezizales</taxon>
        <taxon>Tuberaceae</taxon>
        <taxon>Choiromyces</taxon>
    </lineage>
</organism>
<name>A0A3N4JJW0_9PEZI</name>
<reference evidence="2 3" key="1">
    <citation type="journal article" date="2018" name="Nat. Ecol. Evol.">
        <title>Pezizomycetes genomes reveal the molecular basis of ectomycorrhizal truffle lifestyle.</title>
        <authorList>
            <person name="Murat C."/>
            <person name="Payen T."/>
            <person name="Noel B."/>
            <person name="Kuo A."/>
            <person name="Morin E."/>
            <person name="Chen J."/>
            <person name="Kohler A."/>
            <person name="Krizsan K."/>
            <person name="Balestrini R."/>
            <person name="Da Silva C."/>
            <person name="Montanini B."/>
            <person name="Hainaut M."/>
            <person name="Levati E."/>
            <person name="Barry K.W."/>
            <person name="Belfiori B."/>
            <person name="Cichocki N."/>
            <person name="Clum A."/>
            <person name="Dockter R.B."/>
            <person name="Fauchery L."/>
            <person name="Guy J."/>
            <person name="Iotti M."/>
            <person name="Le Tacon F."/>
            <person name="Lindquist E.A."/>
            <person name="Lipzen A."/>
            <person name="Malagnac F."/>
            <person name="Mello A."/>
            <person name="Molinier V."/>
            <person name="Miyauchi S."/>
            <person name="Poulain J."/>
            <person name="Riccioni C."/>
            <person name="Rubini A."/>
            <person name="Sitrit Y."/>
            <person name="Splivallo R."/>
            <person name="Traeger S."/>
            <person name="Wang M."/>
            <person name="Zifcakova L."/>
            <person name="Wipf D."/>
            <person name="Zambonelli A."/>
            <person name="Paolocci F."/>
            <person name="Nowrousian M."/>
            <person name="Ottonello S."/>
            <person name="Baldrian P."/>
            <person name="Spatafora J.W."/>
            <person name="Henrissat B."/>
            <person name="Nagy L.G."/>
            <person name="Aury J.M."/>
            <person name="Wincker P."/>
            <person name="Grigoriev I.V."/>
            <person name="Bonfante P."/>
            <person name="Martin F.M."/>
        </authorList>
    </citation>
    <scope>NUCLEOTIDE SEQUENCE [LARGE SCALE GENOMIC DNA]</scope>
    <source>
        <strain evidence="2 3">120613-1</strain>
    </source>
</reference>
<keyword evidence="3" id="KW-1185">Reference proteome</keyword>
<protein>
    <submittedName>
        <fullName evidence="2">Uncharacterized protein</fullName>
    </submittedName>
</protein>
<sequence>MLYCARRFVVVSGDLDSDCITLGFDIIVPHYWAWGALALVCCVVLRVSYGRADSGAQVMYSTVLFNLIRFQDDSFTHLPIHTYSTKAGRGRGEVLVISTTSRRKMWIGA</sequence>
<keyword evidence="1" id="KW-0812">Transmembrane</keyword>
<evidence type="ECO:0000256" key="1">
    <source>
        <dbReference type="SAM" id="Phobius"/>
    </source>
</evidence>
<dbReference type="EMBL" id="ML120442">
    <property type="protein sequence ID" value="RPA94154.1"/>
    <property type="molecule type" value="Genomic_DNA"/>
</dbReference>
<keyword evidence="1" id="KW-1133">Transmembrane helix</keyword>
<dbReference type="Proteomes" id="UP000276215">
    <property type="component" value="Unassembled WGS sequence"/>
</dbReference>
<evidence type="ECO:0000313" key="3">
    <source>
        <dbReference type="Proteomes" id="UP000276215"/>
    </source>
</evidence>
<feature type="transmembrane region" description="Helical" evidence="1">
    <location>
        <begin position="31"/>
        <end position="49"/>
    </location>
</feature>
<keyword evidence="1" id="KW-0472">Membrane</keyword>
<evidence type="ECO:0000313" key="2">
    <source>
        <dbReference type="EMBL" id="RPA94154.1"/>
    </source>
</evidence>
<proteinExistence type="predicted"/>
<gene>
    <name evidence="2" type="ORF">L873DRAFT_1474777</name>
</gene>
<accession>A0A3N4JJW0</accession>